<keyword evidence="2" id="KW-1185">Reference proteome</keyword>
<reference evidence="1 2" key="1">
    <citation type="journal article" date="2019" name="Commun. Biol.">
        <title>The bagworm genome reveals a unique fibroin gene that provides high tensile strength.</title>
        <authorList>
            <person name="Kono N."/>
            <person name="Nakamura H."/>
            <person name="Ohtoshi R."/>
            <person name="Tomita M."/>
            <person name="Numata K."/>
            <person name="Arakawa K."/>
        </authorList>
    </citation>
    <scope>NUCLEOTIDE SEQUENCE [LARGE SCALE GENOMIC DNA]</scope>
</reference>
<organism evidence="1 2">
    <name type="scientific">Eumeta variegata</name>
    <name type="common">Bagworm moth</name>
    <name type="synonym">Eumeta japonica</name>
    <dbReference type="NCBI Taxonomy" id="151549"/>
    <lineage>
        <taxon>Eukaryota</taxon>
        <taxon>Metazoa</taxon>
        <taxon>Ecdysozoa</taxon>
        <taxon>Arthropoda</taxon>
        <taxon>Hexapoda</taxon>
        <taxon>Insecta</taxon>
        <taxon>Pterygota</taxon>
        <taxon>Neoptera</taxon>
        <taxon>Endopterygota</taxon>
        <taxon>Lepidoptera</taxon>
        <taxon>Glossata</taxon>
        <taxon>Ditrysia</taxon>
        <taxon>Tineoidea</taxon>
        <taxon>Psychidae</taxon>
        <taxon>Oiketicinae</taxon>
        <taxon>Eumeta</taxon>
    </lineage>
</organism>
<dbReference type="AlphaFoldDB" id="A0A4C1WG36"/>
<name>A0A4C1WG36_EUMVA</name>
<proteinExistence type="predicted"/>
<protein>
    <submittedName>
        <fullName evidence="1">Uncharacterized protein</fullName>
    </submittedName>
</protein>
<evidence type="ECO:0000313" key="1">
    <source>
        <dbReference type="EMBL" id="GBP50406.1"/>
    </source>
</evidence>
<evidence type="ECO:0000313" key="2">
    <source>
        <dbReference type="Proteomes" id="UP000299102"/>
    </source>
</evidence>
<comment type="caution">
    <text evidence="1">The sequence shown here is derived from an EMBL/GenBank/DDBJ whole genome shotgun (WGS) entry which is preliminary data.</text>
</comment>
<gene>
    <name evidence="1" type="ORF">EVAR_30114_1</name>
</gene>
<accession>A0A4C1WG36</accession>
<dbReference type="EMBL" id="BGZK01000565">
    <property type="protein sequence ID" value="GBP50406.1"/>
    <property type="molecule type" value="Genomic_DNA"/>
</dbReference>
<sequence length="138" mass="15979">MQRLNASKVDEKVCRASELFVEGHIGPYLQGDHVNLLSQLQIEQLFRKCRLNPENNRDPECGRCNLSLAAPEIPVNIPWRSERGKRAHSSIFVEREKYATRNIHSWNPRDNSEVPGSNHSPERVNYCSRFKARLLRVT</sequence>
<dbReference type="Proteomes" id="UP000299102">
    <property type="component" value="Unassembled WGS sequence"/>
</dbReference>